<dbReference type="EMBL" id="JAFFZW010000010">
    <property type="protein sequence ID" value="MBP0948111.1"/>
    <property type="molecule type" value="Genomic_DNA"/>
</dbReference>
<accession>A0ABS4CBP0</accession>
<dbReference type="Pfam" id="PF06276">
    <property type="entry name" value="FhuF"/>
    <property type="match status" value="1"/>
</dbReference>
<name>A0ABS4CBP0_9PSED</name>
<gene>
    <name evidence="3" type="primary">fhuF</name>
    <name evidence="3" type="ORF">JTJ32_22550</name>
</gene>
<keyword evidence="4" id="KW-1185">Reference proteome</keyword>
<dbReference type="InterPro" id="IPR008090">
    <property type="entry name" value="Fe_iron_reduct"/>
</dbReference>
<feature type="domain" description="Aerobactin siderophore biosynthesis IucA/IucC-like C-terminal" evidence="1">
    <location>
        <begin position="87"/>
        <end position="233"/>
    </location>
</feature>
<reference evidence="3 4" key="1">
    <citation type="journal article" date="2022" name="Syst. Appl. Microbiol.">
        <title>Pseudomonas alliivorans sp. nov., a plant-pathogenic bacterium isolated from onion foliage in Georgia, USA.</title>
        <authorList>
            <person name="Zhao M."/>
            <person name="Tyson C."/>
            <person name="Chen H.C."/>
            <person name="Paudel S."/>
            <person name="Gitaitis R."/>
            <person name="Kvitko B."/>
            <person name="Dutta B."/>
        </authorList>
    </citation>
    <scope>NUCLEOTIDE SEQUENCE [LARGE SCALE GENOMIC DNA]</scope>
    <source>
        <strain evidence="3 4">20GA0068</strain>
    </source>
</reference>
<dbReference type="InterPro" id="IPR022770">
    <property type="entry name" value="IucA/IucC-like_C"/>
</dbReference>
<dbReference type="NCBIfam" id="TIGR03951">
    <property type="entry name" value="Fe_III_red_FhuF"/>
    <property type="match status" value="1"/>
</dbReference>
<evidence type="ECO:0000313" key="4">
    <source>
        <dbReference type="Proteomes" id="UP000673197"/>
    </source>
</evidence>
<organism evidence="3 4">
    <name type="scientific">Pseudomonas alliivorans</name>
    <dbReference type="NCBI Taxonomy" id="2810613"/>
    <lineage>
        <taxon>Bacteria</taxon>
        <taxon>Pseudomonadati</taxon>
        <taxon>Pseudomonadota</taxon>
        <taxon>Gammaproteobacteria</taxon>
        <taxon>Pseudomonadales</taxon>
        <taxon>Pseudomonadaceae</taxon>
        <taxon>Pseudomonas</taxon>
    </lineage>
</organism>
<dbReference type="InterPro" id="IPR024726">
    <property type="entry name" value="FhuF_C"/>
</dbReference>
<protein>
    <submittedName>
        <fullName evidence="3">Siderophore-iron reductase FhuF</fullName>
    </submittedName>
</protein>
<feature type="domain" description="Ferric siderophore reductase C-terminal" evidence="2">
    <location>
        <begin position="240"/>
        <end position="260"/>
    </location>
</feature>
<dbReference type="Proteomes" id="UP000673197">
    <property type="component" value="Unassembled WGS sequence"/>
</dbReference>
<proteinExistence type="predicted"/>
<dbReference type="Pfam" id="PF11575">
    <property type="entry name" value="FhuF_C"/>
    <property type="match status" value="1"/>
</dbReference>
<evidence type="ECO:0000259" key="2">
    <source>
        <dbReference type="Pfam" id="PF11575"/>
    </source>
</evidence>
<evidence type="ECO:0000259" key="1">
    <source>
        <dbReference type="Pfam" id="PF06276"/>
    </source>
</evidence>
<comment type="caution">
    <text evidence="3">The sequence shown here is derived from an EMBL/GenBank/DDBJ whole genome shotgun (WGS) entry which is preliminary data.</text>
</comment>
<sequence length="262" mass="28814">MLQPVLAAYAGAEVSRAFMGDAAMSQQAASHKSVNVIQPIERGRLKHSPGKQSVALPDLLHPERLDALLLNLYGTELMPSHLPVLVSQWAKYYFMQIIPVVLSASLLEGLHYALHLDQVSLVLDERGLPVGIRFAGEGVALAQTELDPFQRFAGLLDDNLQPFITTMSRYGGLASRVLWSSAGDTLETCLTGLAASSKASLAAGLALLTERKRPDGRLNPLYHTVRYIQQAENAAPRRQRKACCLSYQVEWVGRCEHCPRRD</sequence>
<evidence type="ECO:0000313" key="3">
    <source>
        <dbReference type="EMBL" id="MBP0948111.1"/>
    </source>
</evidence>